<dbReference type="InterPro" id="IPR000835">
    <property type="entry name" value="HTH_MarR-typ"/>
</dbReference>
<proteinExistence type="predicted"/>
<dbReference type="InterPro" id="IPR036388">
    <property type="entry name" value="WH-like_DNA-bd_sf"/>
</dbReference>
<reference evidence="2 3" key="1">
    <citation type="submission" date="2018-08" db="EMBL/GenBank/DDBJ databases">
        <title>Chitinophaga sp. K20C18050901, a novel bacterium isolated from forest soil.</title>
        <authorList>
            <person name="Wang C."/>
        </authorList>
    </citation>
    <scope>NUCLEOTIDE SEQUENCE [LARGE SCALE GENOMIC DNA]</scope>
    <source>
        <strain evidence="2 3">K20C18050901</strain>
    </source>
</reference>
<dbReference type="SMART" id="SM00347">
    <property type="entry name" value="HTH_MARR"/>
    <property type="match status" value="1"/>
</dbReference>
<accession>A0A3E1P0F0</accession>
<dbReference type="InterPro" id="IPR039422">
    <property type="entry name" value="MarR/SlyA-like"/>
</dbReference>
<evidence type="ECO:0000313" key="3">
    <source>
        <dbReference type="Proteomes" id="UP000261174"/>
    </source>
</evidence>
<gene>
    <name evidence="2" type="ORF">DXN04_17095</name>
</gene>
<dbReference type="Gene3D" id="1.10.10.10">
    <property type="entry name" value="Winged helix-like DNA-binding domain superfamily/Winged helix DNA-binding domain"/>
    <property type="match status" value="1"/>
</dbReference>
<keyword evidence="3" id="KW-1185">Reference proteome</keyword>
<feature type="domain" description="HTH marR-type" evidence="1">
    <location>
        <begin position="1"/>
        <end position="137"/>
    </location>
</feature>
<comment type="caution">
    <text evidence="2">The sequence shown here is derived from an EMBL/GenBank/DDBJ whole genome shotgun (WGS) entry which is preliminary data.</text>
</comment>
<evidence type="ECO:0000313" key="2">
    <source>
        <dbReference type="EMBL" id="RFM33676.1"/>
    </source>
</evidence>
<dbReference type="InterPro" id="IPR011991">
    <property type="entry name" value="ArsR-like_HTH"/>
</dbReference>
<organism evidence="2 3">
    <name type="scientific">Chitinophaga silvisoli</name>
    <dbReference type="NCBI Taxonomy" id="2291814"/>
    <lineage>
        <taxon>Bacteria</taxon>
        <taxon>Pseudomonadati</taxon>
        <taxon>Bacteroidota</taxon>
        <taxon>Chitinophagia</taxon>
        <taxon>Chitinophagales</taxon>
        <taxon>Chitinophagaceae</taxon>
        <taxon>Chitinophaga</taxon>
    </lineage>
</organism>
<dbReference type="PRINTS" id="PR00598">
    <property type="entry name" value="HTHMARR"/>
</dbReference>
<dbReference type="PANTHER" id="PTHR33164:SF43">
    <property type="entry name" value="HTH-TYPE TRANSCRIPTIONAL REPRESSOR YETL"/>
    <property type="match status" value="1"/>
</dbReference>
<dbReference type="PROSITE" id="PS50995">
    <property type="entry name" value="HTH_MARR_2"/>
    <property type="match status" value="1"/>
</dbReference>
<dbReference type="GO" id="GO:0003700">
    <property type="term" value="F:DNA-binding transcription factor activity"/>
    <property type="evidence" value="ECO:0007669"/>
    <property type="project" value="InterPro"/>
</dbReference>
<evidence type="ECO:0000259" key="1">
    <source>
        <dbReference type="PROSITE" id="PS50995"/>
    </source>
</evidence>
<dbReference type="PANTHER" id="PTHR33164">
    <property type="entry name" value="TRANSCRIPTIONAL REGULATOR, MARR FAMILY"/>
    <property type="match status" value="1"/>
</dbReference>
<protein>
    <submittedName>
        <fullName evidence="2">MarR family transcriptional regulator</fullName>
    </submittedName>
</protein>
<dbReference type="CDD" id="cd00090">
    <property type="entry name" value="HTH_ARSR"/>
    <property type="match status" value="1"/>
</dbReference>
<dbReference type="GO" id="GO:0006950">
    <property type="term" value="P:response to stress"/>
    <property type="evidence" value="ECO:0007669"/>
    <property type="project" value="TreeGrafter"/>
</dbReference>
<dbReference type="EMBL" id="QTJV01000006">
    <property type="protein sequence ID" value="RFM33676.1"/>
    <property type="molecule type" value="Genomic_DNA"/>
</dbReference>
<sequence>MSTKTIQEIRAFNRFYTDLIGLLNKHLLNSDYSLSEVRIMYEIHTAGEAQASQIMAAMDIDKSYLSRILKKLEKDQLIARKASEQDGRAVVLSLTKAGEDLFQELTRATEQQIGGLVNHLNTKQQEELVAHMQAIRKILQGNL</sequence>
<dbReference type="RefSeq" id="WP_116854598.1">
    <property type="nucleotide sequence ID" value="NZ_QTJV01000006.1"/>
</dbReference>
<dbReference type="Pfam" id="PF01047">
    <property type="entry name" value="MarR"/>
    <property type="match status" value="1"/>
</dbReference>
<dbReference type="Proteomes" id="UP000261174">
    <property type="component" value="Unassembled WGS sequence"/>
</dbReference>
<dbReference type="InterPro" id="IPR036390">
    <property type="entry name" value="WH_DNA-bd_sf"/>
</dbReference>
<dbReference type="SUPFAM" id="SSF46785">
    <property type="entry name" value="Winged helix' DNA-binding domain"/>
    <property type="match status" value="1"/>
</dbReference>
<dbReference type="OrthoDB" id="5419426at2"/>
<name>A0A3E1P0F0_9BACT</name>
<dbReference type="AlphaFoldDB" id="A0A3E1P0F0"/>